<evidence type="ECO:0000256" key="1">
    <source>
        <dbReference type="SAM" id="SignalP"/>
    </source>
</evidence>
<proteinExistence type="predicted"/>
<feature type="signal peptide" evidence="1">
    <location>
        <begin position="1"/>
        <end position="21"/>
    </location>
</feature>
<keyword evidence="3" id="KW-1185">Reference proteome</keyword>
<reference evidence="2 3" key="1">
    <citation type="submission" date="2016-03" db="EMBL/GenBank/DDBJ databases">
        <title>Microsymbionts genomes from the relict species Vavilovia formosa (Stev.) Fed.</title>
        <authorList>
            <person name="Kopat V."/>
            <person name="Chirak E."/>
            <person name="Kimeklis A."/>
            <person name="Andronov E."/>
        </authorList>
    </citation>
    <scope>NUCLEOTIDE SEQUENCE [LARGE SCALE GENOMIC DNA]</scope>
    <source>
        <strain evidence="2 3">Vaf07</strain>
    </source>
</reference>
<comment type="caution">
    <text evidence="2">The sequence shown here is derived from an EMBL/GenBank/DDBJ whole genome shotgun (WGS) entry which is preliminary data.</text>
</comment>
<organism evidence="2 3">
    <name type="scientific">Tardiphaga robiniae</name>
    <dbReference type="NCBI Taxonomy" id="943830"/>
    <lineage>
        <taxon>Bacteria</taxon>
        <taxon>Pseudomonadati</taxon>
        <taxon>Pseudomonadota</taxon>
        <taxon>Alphaproteobacteria</taxon>
        <taxon>Hyphomicrobiales</taxon>
        <taxon>Nitrobacteraceae</taxon>
        <taxon>Tardiphaga</taxon>
    </lineage>
</organism>
<gene>
    <name evidence="2" type="ORF">A4A58_22205</name>
</gene>
<evidence type="ECO:0000313" key="2">
    <source>
        <dbReference type="EMBL" id="KZD24580.1"/>
    </source>
</evidence>
<dbReference type="STRING" id="943830.A4A58_22205"/>
<keyword evidence="1" id="KW-0732">Signal</keyword>
<sequence length="96" mass="9950">MNVTAGLSLAMTGLIGLPAFAAELGCAHYAAFKKLPAGFQEIASGDLGGVESFVLSNGDCTCNNGPVIARRFGRPAPVGENWSCRHAIGDEVEVKQ</sequence>
<dbReference type="OrthoDB" id="9834747at2"/>
<name>A0A164AC64_9BRAD</name>
<feature type="chain" id="PRO_5007848617" evidence="1">
    <location>
        <begin position="22"/>
        <end position="96"/>
    </location>
</feature>
<protein>
    <submittedName>
        <fullName evidence="2">Uncharacterized protein</fullName>
    </submittedName>
</protein>
<dbReference type="RefSeq" id="WP_068730890.1">
    <property type="nucleotide sequence ID" value="NZ_LVYV01000003.1"/>
</dbReference>
<evidence type="ECO:0000313" key="3">
    <source>
        <dbReference type="Proteomes" id="UP000076574"/>
    </source>
</evidence>
<dbReference type="EMBL" id="LVYV01000003">
    <property type="protein sequence ID" value="KZD24580.1"/>
    <property type="molecule type" value="Genomic_DNA"/>
</dbReference>
<dbReference type="AlphaFoldDB" id="A0A164AC64"/>
<dbReference type="Proteomes" id="UP000076574">
    <property type="component" value="Unassembled WGS sequence"/>
</dbReference>
<accession>A0A164AC64</accession>